<evidence type="ECO:0000256" key="4">
    <source>
        <dbReference type="SAM" id="MobiDB-lite"/>
    </source>
</evidence>
<keyword evidence="5" id="KW-1133">Transmembrane helix</keyword>
<evidence type="ECO:0000256" key="1">
    <source>
        <dbReference type="ARBA" id="ARBA00022553"/>
    </source>
</evidence>
<feature type="signal peptide" evidence="6">
    <location>
        <begin position="1"/>
        <end position="23"/>
    </location>
</feature>
<dbReference type="Pfam" id="PF21314">
    <property type="entry name" value="TM_ErbB1"/>
    <property type="match status" value="1"/>
</dbReference>
<evidence type="ECO:0000256" key="6">
    <source>
        <dbReference type="SAM" id="SignalP"/>
    </source>
</evidence>
<proteinExistence type="predicted"/>
<keyword evidence="9" id="KW-1185">Reference proteome</keyword>
<organism evidence="8 9">
    <name type="scientific">Mycena albidolilacea</name>
    <dbReference type="NCBI Taxonomy" id="1033008"/>
    <lineage>
        <taxon>Eukaryota</taxon>
        <taxon>Fungi</taxon>
        <taxon>Dikarya</taxon>
        <taxon>Basidiomycota</taxon>
        <taxon>Agaricomycotina</taxon>
        <taxon>Agaricomycetes</taxon>
        <taxon>Agaricomycetidae</taxon>
        <taxon>Agaricales</taxon>
        <taxon>Marasmiineae</taxon>
        <taxon>Mycenaceae</taxon>
        <taxon>Mycena</taxon>
    </lineage>
</organism>
<dbReference type="InterPro" id="IPR049328">
    <property type="entry name" value="TM_ErbB1"/>
</dbReference>
<reference evidence="8" key="1">
    <citation type="submission" date="2023-03" db="EMBL/GenBank/DDBJ databases">
        <title>Massive genome expansion in bonnet fungi (Mycena s.s.) driven by repeated elements and novel gene families across ecological guilds.</title>
        <authorList>
            <consortium name="Lawrence Berkeley National Laboratory"/>
            <person name="Harder C.B."/>
            <person name="Miyauchi S."/>
            <person name="Viragh M."/>
            <person name="Kuo A."/>
            <person name="Thoen E."/>
            <person name="Andreopoulos B."/>
            <person name="Lu D."/>
            <person name="Skrede I."/>
            <person name="Drula E."/>
            <person name="Henrissat B."/>
            <person name="Morin E."/>
            <person name="Kohler A."/>
            <person name="Barry K."/>
            <person name="LaButti K."/>
            <person name="Morin E."/>
            <person name="Salamov A."/>
            <person name="Lipzen A."/>
            <person name="Mereny Z."/>
            <person name="Hegedus B."/>
            <person name="Baldrian P."/>
            <person name="Stursova M."/>
            <person name="Weitz H."/>
            <person name="Taylor A."/>
            <person name="Grigoriev I.V."/>
            <person name="Nagy L.G."/>
            <person name="Martin F."/>
            <person name="Kauserud H."/>
        </authorList>
    </citation>
    <scope>NUCLEOTIDE SEQUENCE</scope>
    <source>
        <strain evidence="8">CBHHK002</strain>
    </source>
</reference>
<keyword evidence="6" id="KW-0732">Signal</keyword>
<evidence type="ECO:0000256" key="3">
    <source>
        <dbReference type="ARBA" id="ARBA00022840"/>
    </source>
</evidence>
<protein>
    <recommendedName>
        <fullName evidence="7">Epidermal growth factor receptor-like transmembrane-juxtamembrane segment domain-containing protein</fullName>
    </recommendedName>
</protein>
<keyword evidence="2" id="KW-0547">Nucleotide-binding</keyword>
<dbReference type="EMBL" id="JARIHO010000013">
    <property type="protein sequence ID" value="KAJ7351436.1"/>
    <property type="molecule type" value="Genomic_DNA"/>
</dbReference>
<evidence type="ECO:0000259" key="7">
    <source>
        <dbReference type="Pfam" id="PF21314"/>
    </source>
</evidence>
<name>A0AAD7A7R9_9AGAR</name>
<dbReference type="GO" id="GO:0005524">
    <property type="term" value="F:ATP binding"/>
    <property type="evidence" value="ECO:0007669"/>
    <property type="project" value="UniProtKB-KW"/>
</dbReference>
<evidence type="ECO:0000313" key="9">
    <source>
        <dbReference type="Proteomes" id="UP001218218"/>
    </source>
</evidence>
<keyword evidence="3" id="KW-0067">ATP-binding</keyword>
<dbReference type="AlphaFoldDB" id="A0AAD7A7R9"/>
<feature type="chain" id="PRO_5042144167" description="Epidermal growth factor receptor-like transmembrane-juxtamembrane segment domain-containing protein" evidence="6">
    <location>
        <begin position="24"/>
        <end position="364"/>
    </location>
</feature>
<feature type="transmembrane region" description="Helical" evidence="5">
    <location>
        <begin position="174"/>
        <end position="199"/>
    </location>
</feature>
<sequence length="364" mass="38957">MPFFNTFLGLVSLLLFLVVHTLAQSPGDATETEITLWQFSTGRLLSGQQTLPLQPLRTAEDGLATAYLYRVLNPVTVATVVDASRTVIASPSGWVEPFDKNVSIACGLVNATFGECLNINGTNTVAANHGAPTPQIFRVAAADLADSTADLADSTSSPSLTSTFQSNAKHRPSAAVVAGAVLGSLVLLLVLGLCIALLIRRRRQQFEHTFAARGYDPESGNNSNVAGNHLPFAVFAAGPQVELALPAKGHKRDESWGRQSERTSELPTSDLVRIPVQRVQDEREGAEAPPAYPATPRFPDVPRLPLGAEVSNISVEDISANSNNEQKSLTEVGDLVSWNVLPPGLYRSISLNSLSQMRPSVNRN</sequence>
<keyword evidence="5" id="KW-0812">Transmembrane</keyword>
<gene>
    <name evidence="8" type="ORF">DFH08DRAFT_806160</name>
</gene>
<keyword evidence="5" id="KW-0472">Membrane</keyword>
<comment type="caution">
    <text evidence="8">The sequence shown here is derived from an EMBL/GenBank/DDBJ whole genome shotgun (WGS) entry which is preliminary data.</text>
</comment>
<accession>A0AAD7A7R9</accession>
<feature type="region of interest" description="Disordered" evidence="4">
    <location>
        <begin position="280"/>
        <end position="299"/>
    </location>
</feature>
<evidence type="ECO:0000256" key="5">
    <source>
        <dbReference type="SAM" id="Phobius"/>
    </source>
</evidence>
<evidence type="ECO:0000256" key="2">
    <source>
        <dbReference type="ARBA" id="ARBA00022741"/>
    </source>
</evidence>
<evidence type="ECO:0000313" key="8">
    <source>
        <dbReference type="EMBL" id="KAJ7351436.1"/>
    </source>
</evidence>
<feature type="domain" description="Epidermal growth factor receptor-like transmembrane-juxtamembrane segment" evidence="7">
    <location>
        <begin position="178"/>
        <end position="205"/>
    </location>
</feature>
<dbReference type="Proteomes" id="UP001218218">
    <property type="component" value="Unassembled WGS sequence"/>
</dbReference>
<keyword evidence="1" id="KW-0597">Phosphoprotein</keyword>